<organism evidence="3 4">
    <name type="scientific">Microbacterium lacus</name>
    <dbReference type="NCBI Taxonomy" id="415217"/>
    <lineage>
        <taxon>Bacteria</taxon>
        <taxon>Bacillati</taxon>
        <taxon>Actinomycetota</taxon>
        <taxon>Actinomycetes</taxon>
        <taxon>Micrococcales</taxon>
        <taxon>Microbacteriaceae</taxon>
        <taxon>Microbacterium</taxon>
    </lineage>
</organism>
<protein>
    <submittedName>
        <fullName evidence="3">Aldo/keto reductase</fullName>
    </submittedName>
</protein>
<evidence type="ECO:0000313" key="3">
    <source>
        <dbReference type="EMBL" id="GAA1671303.1"/>
    </source>
</evidence>
<evidence type="ECO:0000259" key="2">
    <source>
        <dbReference type="Pfam" id="PF00248"/>
    </source>
</evidence>
<accession>A0ABN2GHD7</accession>
<sequence>MQQRPLGRTGRSISEIGLGTWQLGADWGAVSEEDALAVLAASAERGVTLFDTADVYGDGRSESLIGRFLAGRADHGITVATKMGRRLPQEPENYTPENFRAWTDRSRANLGVDILDLVQLHCPPTAVIEDDATYEALDALVDAGTIAAYGVSVETCEQALAAIARPNVTNVQIIFSPFRLKPLDDVLPAAAANGVAVFARVPLASGVLSGKYTTETSFADNDHRSYNRHGEAFDRGETFSGVDFEVGLAAAAELAAALPEGVSLPAATLAWIAAQSGVTSVIPGARNVGQAQSNADAADAVSAGFDVDAFDAVVREVYDRRLREAIHPLW</sequence>
<dbReference type="EMBL" id="BAAAPK010000001">
    <property type="protein sequence ID" value="GAA1671303.1"/>
    <property type="molecule type" value="Genomic_DNA"/>
</dbReference>
<proteinExistence type="predicted"/>
<comment type="caution">
    <text evidence="3">The sequence shown here is derived from an EMBL/GenBank/DDBJ whole genome shotgun (WGS) entry which is preliminary data.</text>
</comment>
<dbReference type="InterPro" id="IPR023210">
    <property type="entry name" value="NADP_OxRdtase_dom"/>
</dbReference>
<keyword evidence="4" id="KW-1185">Reference proteome</keyword>
<name>A0ABN2GHD7_9MICO</name>
<keyword evidence="1" id="KW-0560">Oxidoreductase</keyword>
<reference evidence="3 4" key="1">
    <citation type="journal article" date="2019" name="Int. J. Syst. Evol. Microbiol.">
        <title>The Global Catalogue of Microorganisms (GCM) 10K type strain sequencing project: providing services to taxonomists for standard genome sequencing and annotation.</title>
        <authorList>
            <consortium name="The Broad Institute Genomics Platform"/>
            <consortium name="The Broad Institute Genome Sequencing Center for Infectious Disease"/>
            <person name="Wu L."/>
            <person name="Ma J."/>
        </authorList>
    </citation>
    <scope>NUCLEOTIDE SEQUENCE [LARGE SCALE GENOMIC DNA]</scope>
    <source>
        <strain evidence="3 4">JCM 15575</strain>
    </source>
</reference>
<dbReference type="Proteomes" id="UP001500596">
    <property type="component" value="Unassembled WGS sequence"/>
</dbReference>
<feature type="domain" description="NADP-dependent oxidoreductase" evidence="2">
    <location>
        <begin position="15"/>
        <end position="306"/>
    </location>
</feature>
<gene>
    <name evidence="3" type="ORF">GCM10009807_14250</name>
</gene>
<dbReference type="PANTHER" id="PTHR43364">
    <property type="entry name" value="NADH-SPECIFIC METHYLGLYOXAL REDUCTASE-RELATED"/>
    <property type="match status" value="1"/>
</dbReference>
<dbReference type="Pfam" id="PF00248">
    <property type="entry name" value="Aldo_ket_red"/>
    <property type="match status" value="1"/>
</dbReference>
<dbReference type="PANTHER" id="PTHR43364:SF4">
    <property type="entry name" value="NAD(P)-LINKED OXIDOREDUCTASE SUPERFAMILY PROTEIN"/>
    <property type="match status" value="1"/>
</dbReference>
<dbReference type="InterPro" id="IPR050523">
    <property type="entry name" value="AKR_Detox_Biosynth"/>
</dbReference>
<dbReference type="CDD" id="cd19086">
    <property type="entry name" value="AKR_AKR11C1"/>
    <property type="match status" value="1"/>
</dbReference>
<dbReference type="InterPro" id="IPR036812">
    <property type="entry name" value="NAD(P)_OxRdtase_dom_sf"/>
</dbReference>
<evidence type="ECO:0000313" key="4">
    <source>
        <dbReference type="Proteomes" id="UP001500596"/>
    </source>
</evidence>
<dbReference type="SUPFAM" id="SSF51430">
    <property type="entry name" value="NAD(P)-linked oxidoreductase"/>
    <property type="match status" value="1"/>
</dbReference>
<dbReference type="Gene3D" id="3.20.20.100">
    <property type="entry name" value="NADP-dependent oxidoreductase domain"/>
    <property type="match status" value="1"/>
</dbReference>
<dbReference type="RefSeq" id="WP_344053038.1">
    <property type="nucleotide sequence ID" value="NZ_BAAAPK010000001.1"/>
</dbReference>
<evidence type="ECO:0000256" key="1">
    <source>
        <dbReference type="ARBA" id="ARBA00023002"/>
    </source>
</evidence>